<keyword evidence="4 9" id="KW-0812">Transmembrane</keyword>
<evidence type="ECO:0000256" key="8">
    <source>
        <dbReference type="SAM" id="MobiDB-lite"/>
    </source>
</evidence>
<dbReference type="RefSeq" id="WP_161815566.1">
    <property type="nucleotide sequence ID" value="NZ_BLJN01000007.1"/>
</dbReference>
<accession>A0A829YN87</accession>
<gene>
    <name evidence="11" type="ORF">GCM10011487_59560</name>
</gene>
<keyword evidence="3 11" id="KW-0808">Transferase</keyword>
<evidence type="ECO:0000256" key="6">
    <source>
        <dbReference type="ARBA" id="ARBA00022989"/>
    </source>
</evidence>
<dbReference type="InterPro" id="IPR001173">
    <property type="entry name" value="Glyco_trans_2-like"/>
</dbReference>
<evidence type="ECO:0000256" key="2">
    <source>
        <dbReference type="ARBA" id="ARBA00022676"/>
    </source>
</evidence>
<keyword evidence="7 9" id="KW-0472">Membrane</keyword>
<dbReference type="EMBL" id="BLJN01000007">
    <property type="protein sequence ID" value="GFE83956.1"/>
    <property type="molecule type" value="Genomic_DNA"/>
</dbReference>
<name>A0A829YN87_9GAMM</name>
<feature type="compositionally biased region" description="Basic and acidic residues" evidence="8">
    <location>
        <begin position="339"/>
        <end position="350"/>
    </location>
</feature>
<dbReference type="SUPFAM" id="SSF53448">
    <property type="entry name" value="Nucleotide-diphospho-sugar transferases"/>
    <property type="match status" value="1"/>
</dbReference>
<keyword evidence="2" id="KW-0328">Glycosyltransferase</keyword>
<evidence type="ECO:0000313" key="11">
    <source>
        <dbReference type="EMBL" id="GFE83956.1"/>
    </source>
</evidence>
<evidence type="ECO:0000256" key="9">
    <source>
        <dbReference type="SAM" id="Phobius"/>
    </source>
</evidence>
<protein>
    <submittedName>
        <fullName evidence="11">Glycosyl transferase</fullName>
    </submittedName>
</protein>
<dbReference type="InterPro" id="IPR050256">
    <property type="entry name" value="Glycosyltransferase_2"/>
</dbReference>
<keyword evidence="6 9" id="KW-1133">Transmembrane helix</keyword>
<dbReference type="AlphaFoldDB" id="A0A829YN87"/>
<keyword evidence="5" id="KW-0448">Lipopolysaccharide biosynthesis</keyword>
<evidence type="ECO:0000256" key="1">
    <source>
        <dbReference type="ARBA" id="ARBA00022475"/>
    </source>
</evidence>
<feature type="transmembrane region" description="Helical" evidence="9">
    <location>
        <begin position="278"/>
        <end position="302"/>
    </location>
</feature>
<keyword evidence="1" id="KW-1003">Cell membrane</keyword>
<evidence type="ECO:0000313" key="12">
    <source>
        <dbReference type="Proteomes" id="UP000445000"/>
    </source>
</evidence>
<feature type="domain" description="Glycosyltransferase 2-like" evidence="10">
    <location>
        <begin position="14"/>
        <end position="174"/>
    </location>
</feature>
<dbReference type="GO" id="GO:0009103">
    <property type="term" value="P:lipopolysaccharide biosynthetic process"/>
    <property type="evidence" value="ECO:0007669"/>
    <property type="project" value="UniProtKB-KW"/>
</dbReference>
<feature type="region of interest" description="Disordered" evidence="8">
    <location>
        <begin position="322"/>
        <end position="356"/>
    </location>
</feature>
<proteinExistence type="predicted"/>
<reference evidence="12" key="1">
    <citation type="submission" date="2020-01" db="EMBL/GenBank/DDBJ databases">
        <title>'Steroidobacter agaridevorans' sp. nov., agar-degrading bacteria isolated from rhizosphere soils.</title>
        <authorList>
            <person name="Ikenaga M."/>
            <person name="Kataoka M."/>
            <person name="Murouchi A."/>
            <person name="Katsuragi S."/>
            <person name="Sakai M."/>
        </authorList>
    </citation>
    <scope>NUCLEOTIDE SEQUENCE [LARGE SCALE GENOMIC DNA]</scope>
    <source>
        <strain evidence="12">YU21-B</strain>
    </source>
</reference>
<dbReference type="GO" id="GO:0099621">
    <property type="term" value="F:undecaprenyl-phosphate 4-deoxy-4-formamido-L-arabinose transferase activity"/>
    <property type="evidence" value="ECO:0007669"/>
    <property type="project" value="TreeGrafter"/>
</dbReference>
<comment type="caution">
    <text evidence="11">The sequence shown here is derived from an EMBL/GenBank/DDBJ whole genome shotgun (WGS) entry which is preliminary data.</text>
</comment>
<feature type="transmembrane region" description="Helical" evidence="9">
    <location>
        <begin position="218"/>
        <end position="234"/>
    </location>
</feature>
<organism evidence="11 12">
    <name type="scientific">Steroidobacter agaridevorans</name>
    <dbReference type="NCBI Taxonomy" id="2695856"/>
    <lineage>
        <taxon>Bacteria</taxon>
        <taxon>Pseudomonadati</taxon>
        <taxon>Pseudomonadota</taxon>
        <taxon>Gammaproteobacteria</taxon>
        <taxon>Steroidobacterales</taxon>
        <taxon>Steroidobacteraceae</taxon>
        <taxon>Steroidobacter</taxon>
    </lineage>
</organism>
<dbReference type="GO" id="GO:0005886">
    <property type="term" value="C:plasma membrane"/>
    <property type="evidence" value="ECO:0007669"/>
    <property type="project" value="TreeGrafter"/>
</dbReference>
<evidence type="ECO:0000256" key="7">
    <source>
        <dbReference type="ARBA" id="ARBA00023136"/>
    </source>
</evidence>
<sequence>MSTQPLTPSLPSISVIVPVCGRRSELRPLYAQYKAGIAAVGLPFEFIFVIDGDRTDASRALEELLNDGEDLTVVSLTRSFGEAAALMAGFERAQGSVIVTLPAYHQIEAQDIPKLVAALGSSDMAIGYRSPRYGNMFDRMRRSAFHGLVNFVTGARLRDLGCGARAMRRQVFEEMDLYGDQHRFMAILATRLGFRVSEVAIRQSPLDRLQRAYRPKQYAHHVLDLFSIFFLVRFTKRPLRFFGMLGAATFGAGAAIIAFLSVQRLFFDEKLADRPALLLGALLVVLGMQVFALGLLGELIIFTHARGMKDYRVQEVIQYPDQNPGTVTSSVEVTDVEPGDGRNREIRHTEPPAMTA</sequence>
<dbReference type="Pfam" id="PF00535">
    <property type="entry name" value="Glycos_transf_2"/>
    <property type="match status" value="1"/>
</dbReference>
<feature type="transmembrane region" description="Helical" evidence="9">
    <location>
        <begin position="241"/>
        <end position="266"/>
    </location>
</feature>
<evidence type="ECO:0000256" key="5">
    <source>
        <dbReference type="ARBA" id="ARBA00022985"/>
    </source>
</evidence>
<dbReference type="InterPro" id="IPR029044">
    <property type="entry name" value="Nucleotide-diphossugar_trans"/>
</dbReference>
<evidence type="ECO:0000259" key="10">
    <source>
        <dbReference type="Pfam" id="PF00535"/>
    </source>
</evidence>
<keyword evidence="12" id="KW-1185">Reference proteome</keyword>
<dbReference type="PANTHER" id="PTHR48090:SF3">
    <property type="entry name" value="UNDECAPRENYL-PHOSPHATE 4-DEOXY-4-FORMAMIDO-L-ARABINOSE TRANSFERASE"/>
    <property type="match status" value="1"/>
</dbReference>
<dbReference type="Proteomes" id="UP000445000">
    <property type="component" value="Unassembled WGS sequence"/>
</dbReference>
<evidence type="ECO:0000256" key="3">
    <source>
        <dbReference type="ARBA" id="ARBA00022679"/>
    </source>
</evidence>
<evidence type="ECO:0000256" key="4">
    <source>
        <dbReference type="ARBA" id="ARBA00022692"/>
    </source>
</evidence>
<dbReference type="Gene3D" id="3.90.550.10">
    <property type="entry name" value="Spore Coat Polysaccharide Biosynthesis Protein SpsA, Chain A"/>
    <property type="match status" value="1"/>
</dbReference>
<dbReference type="PANTHER" id="PTHR48090">
    <property type="entry name" value="UNDECAPRENYL-PHOSPHATE 4-DEOXY-4-FORMAMIDO-L-ARABINOSE TRANSFERASE-RELATED"/>
    <property type="match status" value="1"/>
</dbReference>